<dbReference type="AlphaFoldDB" id="A0A5S4X3I2"/>
<dbReference type="GO" id="GO:0022857">
    <property type="term" value="F:transmembrane transporter activity"/>
    <property type="evidence" value="ECO:0007669"/>
    <property type="project" value="InterPro"/>
</dbReference>
<feature type="transmembrane region" description="Helical" evidence="6">
    <location>
        <begin position="349"/>
        <end position="371"/>
    </location>
</feature>
<feature type="transmembrane region" description="Helical" evidence="6">
    <location>
        <begin position="181"/>
        <end position="200"/>
    </location>
</feature>
<reference evidence="8 9" key="1">
    <citation type="submission" date="2019-08" db="EMBL/GenBank/DDBJ databases">
        <title>Bradyrhizobium hipponensis sp. nov., a rhizobium isolated from a Lupinus angustifolius root nodule in Tunisia.</title>
        <authorList>
            <person name="Off K."/>
            <person name="Rejili M."/>
            <person name="Mars M."/>
            <person name="Brachmann A."/>
            <person name="Marin M."/>
        </authorList>
    </citation>
    <scope>NUCLEOTIDE SEQUENCE [LARGE SCALE GENOMIC DNA]</scope>
    <source>
        <strain evidence="8 9">CTAW11</strain>
    </source>
</reference>
<dbReference type="RefSeq" id="WP_148749015.1">
    <property type="nucleotide sequence ID" value="NZ_VSSR01000002.1"/>
</dbReference>
<evidence type="ECO:0000256" key="2">
    <source>
        <dbReference type="ARBA" id="ARBA00022692"/>
    </source>
</evidence>
<feature type="transmembrane region" description="Helical" evidence="6">
    <location>
        <begin position="325"/>
        <end position="343"/>
    </location>
</feature>
<evidence type="ECO:0000256" key="4">
    <source>
        <dbReference type="ARBA" id="ARBA00023136"/>
    </source>
</evidence>
<feature type="transmembrane region" description="Helical" evidence="6">
    <location>
        <begin position="206"/>
        <end position="223"/>
    </location>
</feature>
<comment type="subcellular location">
    <subcellularLocation>
        <location evidence="1">Membrane</location>
        <topology evidence="1">Multi-pass membrane protein</topology>
    </subcellularLocation>
</comment>
<feature type="transmembrane region" description="Helical" evidence="6">
    <location>
        <begin position="290"/>
        <end position="313"/>
    </location>
</feature>
<dbReference type="PANTHER" id="PTHR23539">
    <property type="entry name" value="MFS TRANSPORTER"/>
    <property type="match status" value="1"/>
</dbReference>
<dbReference type="InterPro" id="IPR020846">
    <property type="entry name" value="MFS_dom"/>
</dbReference>
<feature type="transmembrane region" description="Helical" evidence="6">
    <location>
        <begin position="383"/>
        <end position="407"/>
    </location>
</feature>
<sequence length="450" mass="46994">MRRGEGWPPVLSSSKKPNHGAQDRDGRVEQDSFAGVPSIAGIPAPSRRSLRGLDWFIFFLADVQTGFGPFIAVYLTTQKWTQVEIGFVLSIGGIIALIGQMPGGAIIDAAKSERLVAALAIATIGCCALAYAAMPIFPVVVAAATLHAAASCVLGPAIAAISLGLVGPLKIGERLGRNARFASLGNGVAAAVMGTAGYLLSSRSVFLVSFLLAIPTLIALSRIREEEVDIARCHGEMPREAPVPGDTNVWHLIRQKPLIVFALSVLLLQLANASMMPLMASAVTARSSQWATVLVAFCIVVPQAIVALLSPTVGRKAQLWGRRPLLLIGFAALAIRGVLFATVRDPYLLVLVQVFDGFTAAVFAVMIPLIVADVAFGSGHFNLAQGIVGTATGLGASLSTALGGYVSDKFGNATAFLGLASIAAIGLLLILFVMPETRRTGMLATKEMAG</sequence>
<dbReference type="Proteomes" id="UP000324853">
    <property type="component" value="Unassembled WGS sequence"/>
</dbReference>
<feature type="transmembrane region" description="Helical" evidence="6">
    <location>
        <begin position="413"/>
        <end position="433"/>
    </location>
</feature>
<feature type="domain" description="Major facilitator superfamily (MFS) profile" evidence="7">
    <location>
        <begin position="257"/>
        <end position="450"/>
    </location>
</feature>
<evidence type="ECO:0000259" key="7">
    <source>
        <dbReference type="PROSITE" id="PS50850"/>
    </source>
</evidence>
<dbReference type="Gene3D" id="1.20.1250.20">
    <property type="entry name" value="MFS general substrate transporter like domains"/>
    <property type="match status" value="2"/>
</dbReference>
<feature type="transmembrane region" description="Helical" evidence="6">
    <location>
        <begin position="87"/>
        <end position="107"/>
    </location>
</feature>
<keyword evidence="3 6" id="KW-1133">Transmembrane helix</keyword>
<evidence type="ECO:0000256" key="3">
    <source>
        <dbReference type="ARBA" id="ARBA00022989"/>
    </source>
</evidence>
<feature type="transmembrane region" description="Helical" evidence="6">
    <location>
        <begin position="146"/>
        <end position="169"/>
    </location>
</feature>
<organism evidence="8 9">
    <name type="scientific">Bradyrhizobium cytisi</name>
    <dbReference type="NCBI Taxonomy" id="515489"/>
    <lineage>
        <taxon>Bacteria</taxon>
        <taxon>Pseudomonadati</taxon>
        <taxon>Pseudomonadota</taxon>
        <taxon>Alphaproteobacteria</taxon>
        <taxon>Hyphomicrobiales</taxon>
        <taxon>Nitrobacteraceae</taxon>
        <taxon>Bradyrhizobium</taxon>
    </lineage>
</organism>
<keyword evidence="2 6" id="KW-0812">Transmembrane</keyword>
<evidence type="ECO:0000256" key="1">
    <source>
        <dbReference type="ARBA" id="ARBA00004141"/>
    </source>
</evidence>
<dbReference type="PANTHER" id="PTHR23539:SF1">
    <property type="entry name" value="MAJOR FACILITATOR SUPERFAMILY (MFS) PROFILE DOMAIN-CONTAINING PROTEIN"/>
    <property type="match status" value="1"/>
</dbReference>
<feature type="region of interest" description="Disordered" evidence="5">
    <location>
        <begin position="1"/>
        <end position="28"/>
    </location>
</feature>
<dbReference type="InterPro" id="IPR036259">
    <property type="entry name" value="MFS_trans_sf"/>
</dbReference>
<dbReference type="Pfam" id="PF12832">
    <property type="entry name" value="MFS_1_like"/>
    <property type="match status" value="1"/>
</dbReference>
<gene>
    <name evidence="8" type="ORF">FXB38_01530</name>
</gene>
<name>A0A5S4X3I2_9BRAD</name>
<dbReference type="PROSITE" id="PS50850">
    <property type="entry name" value="MFS"/>
    <property type="match status" value="1"/>
</dbReference>
<dbReference type="GO" id="GO:0016020">
    <property type="term" value="C:membrane"/>
    <property type="evidence" value="ECO:0007669"/>
    <property type="project" value="UniProtKB-SubCell"/>
</dbReference>
<dbReference type="EMBL" id="VSSR01000002">
    <property type="protein sequence ID" value="TYL88668.1"/>
    <property type="molecule type" value="Genomic_DNA"/>
</dbReference>
<dbReference type="OrthoDB" id="9812574at2"/>
<feature type="transmembrane region" description="Helical" evidence="6">
    <location>
        <begin position="114"/>
        <end position="134"/>
    </location>
</feature>
<feature type="transmembrane region" description="Helical" evidence="6">
    <location>
        <begin position="258"/>
        <end position="278"/>
    </location>
</feature>
<accession>A0A5S4X3I2</accession>
<evidence type="ECO:0000256" key="5">
    <source>
        <dbReference type="SAM" id="MobiDB-lite"/>
    </source>
</evidence>
<dbReference type="SUPFAM" id="SSF103473">
    <property type="entry name" value="MFS general substrate transporter"/>
    <property type="match status" value="1"/>
</dbReference>
<comment type="caution">
    <text evidence="8">The sequence shown here is derived from an EMBL/GenBank/DDBJ whole genome shotgun (WGS) entry which is preliminary data.</text>
</comment>
<keyword evidence="9" id="KW-1185">Reference proteome</keyword>
<proteinExistence type="predicted"/>
<protein>
    <submittedName>
        <fullName evidence="8">MFS transporter</fullName>
    </submittedName>
</protein>
<evidence type="ECO:0000313" key="9">
    <source>
        <dbReference type="Proteomes" id="UP000324853"/>
    </source>
</evidence>
<keyword evidence="4 6" id="KW-0472">Membrane</keyword>
<feature type="transmembrane region" description="Helical" evidence="6">
    <location>
        <begin position="55"/>
        <end position="75"/>
    </location>
</feature>
<evidence type="ECO:0000313" key="8">
    <source>
        <dbReference type="EMBL" id="TYL88668.1"/>
    </source>
</evidence>
<evidence type="ECO:0000256" key="6">
    <source>
        <dbReference type="SAM" id="Phobius"/>
    </source>
</evidence>
<dbReference type="InterPro" id="IPR024989">
    <property type="entry name" value="MFS_assoc_dom"/>
</dbReference>